<dbReference type="EMBL" id="PYMJ01000041">
    <property type="protein sequence ID" value="PSU44851.1"/>
    <property type="molecule type" value="Genomic_DNA"/>
</dbReference>
<keyword evidence="1" id="KW-0812">Transmembrane</keyword>
<protein>
    <submittedName>
        <fullName evidence="2">Uncharacterized protein</fullName>
    </submittedName>
</protein>
<proteinExistence type="predicted"/>
<organism evidence="2 3">
    <name type="scientific">Photobacterium frigidiphilum</name>
    <dbReference type="NCBI Taxonomy" id="264736"/>
    <lineage>
        <taxon>Bacteria</taxon>
        <taxon>Pseudomonadati</taxon>
        <taxon>Pseudomonadota</taxon>
        <taxon>Gammaproteobacteria</taxon>
        <taxon>Vibrionales</taxon>
        <taxon>Vibrionaceae</taxon>
        <taxon>Photobacterium</taxon>
    </lineage>
</organism>
<evidence type="ECO:0000313" key="3">
    <source>
        <dbReference type="Proteomes" id="UP000240987"/>
    </source>
</evidence>
<keyword evidence="1" id="KW-0472">Membrane</keyword>
<evidence type="ECO:0000256" key="1">
    <source>
        <dbReference type="SAM" id="Phobius"/>
    </source>
</evidence>
<feature type="transmembrane region" description="Helical" evidence="1">
    <location>
        <begin position="6"/>
        <end position="28"/>
    </location>
</feature>
<dbReference type="Proteomes" id="UP000240987">
    <property type="component" value="Unassembled WGS sequence"/>
</dbReference>
<evidence type="ECO:0000313" key="2">
    <source>
        <dbReference type="EMBL" id="PSU44851.1"/>
    </source>
</evidence>
<feature type="transmembrane region" description="Helical" evidence="1">
    <location>
        <begin position="85"/>
        <end position="107"/>
    </location>
</feature>
<dbReference type="AlphaFoldDB" id="A0A2T3J7V9"/>
<reference evidence="2 3" key="1">
    <citation type="submission" date="2018-01" db="EMBL/GenBank/DDBJ databases">
        <title>Whole genome sequencing of Histamine producing bacteria.</title>
        <authorList>
            <person name="Butler K."/>
        </authorList>
    </citation>
    <scope>NUCLEOTIDE SEQUENCE [LARGE SCALE GENOMIC DNA]</scope>
    <source>
        <strain evidence="2 3">JCM 12947</strain>
    </source>
</reference>
<name>A0A2T3J7V9_9GAMM</name>
<keyword evidence="3" id="KW-1185">Reference proteome</keyword>
<keyword evidence="1" id="KW-1133">Transmembrane helix</keyword>
<accession>A0A2T3J7V9</accession>
<feature type="transmembrane region" description="Helical" evidence="1">
    <location>
        <begin position="40"/>
        <end position="65"/>
    </location>
</feature>
<sequence>MNDVDWITTLFSYYLIAGAVLIPVSLLIKNDKKVQLMKVFLILFCFYGVFDASITNAFFLLPIPLSGMYFLALDARMKTKKNIQLFIHEIILVLTHFMLVAFLLFLFTIDTNIPQGW</sequence>
<gene>
    <name evidence="2" type="ORF">C9J12_25500</name>
</gene>
<dbReference type="RefSeq" id="WP_107245272.1">
    <property type="nucleotide sequence ID" value="NZ_PYMJ01000041.1"/>
</dbReference>
<comment type="caution">
    <text evidence="2">The sequence shown here is derived from an EMBL/GenBank/DDBJ whole genome shotgun (WGS) entry which is preliminary data.</text>
</comment>